<comment type="caution">
    <text evidence="3">The sequence shown here is derived from an EMBL/GenBank/DDBJ whole genome shotgun (WGS) entry which is preliminary data.</text>
</comment>
<keyword evidence="1" id="KW-0472">Membrane</keyword>
<dbReference type="RefSeq" id="WP_059285813.1">
    <property type="nucleotide sequence ID" value="NZ_QJKC01000014.1"/>
</dbReference>
<evidence type="ECO:0000259" key="2">
    <source>
        <dbReference type="Pfam" id="PF09500"/>
    </source>
</evidence>
<gene>
    <name evidence="3" type="ORF">DFR38_11493</name>
</gene>
<dbReference type="Pfam" id="PF09500">
    <property type="entry name" value="YiiD_C"/>
    <property type="match status" value="1"/>
</dbReference>
<evidence type="ECO:0000313" key="4">
    <source>
        <dbReference type="Proteomes" id="UP000248395"/>
    </source>
</evidence>
<dbReference type="EMBL" id="QJKC01000014">
    <property type="protein sequence ID" value="PXX43656.1"/>
    <property type="molecule type" value="Genomic_DNA"/>
</dbReference>
<dbReference type="InterPro" id="IPR029069">
    <property type="entry name" value="HotDog_dom_sf"/>
</dbReference>
<evidence type="ECO:0000256" key="1">
    <source>
        <dbReference type="SAM" id="Phobius"/>
    </source>
</evidence>
<evidence type="ECO:0000313" key="3">
    <source>
        <dbReference type="EMBL" id="PXX43656.1"/>
    </source>
</evidence>
<dbReference type="NCBIfam" id="TIGR02447">
    <property type="entry name" value="yiiD_Cterm"/>
    <property type="match status" value="1"/>
</dbReference>
<dbReference type="Proteomes" id="UP000248395">
    <property type="component" value="Unassembled WGS sequence"/>
</dbReference>
<proteinExistence type="predicted"/>
<reference evidence="3 4" key="1">
    <citation type="submission" date="2018-05" db="EMBL/GenBank/DDBJ databases">
        <title>Genomic Encyclopedia of Type Strains, Phase IV (KMG-IV): sequencing the most valuable type-strain genomes for metagenomic binning, comparative biology and taxonomic classification.</title>
        <authorList>
            <person name="Goeker M."/>
        </authorList>
    </citation>
    <scope>NUCLEOTIDE SEQUENCE [LARGE SCALE GENOMIC DNA]</scope>
    <source>
        <strain evidence="3 4">DSM 25134</strain>
    </source>
</reference>
<keyword evidence="1" id="KW-0812">Transmembrane</keyword>
<dbReference type="OrthoDB" id="572024at2"/>
<name>A0A318J6P6_9NEIS</name>
<feature type="transmembrane region" description="Helical" evidence="1">
    <location>
        <begin position="47"/>
        <end position="66"/>
    </location>
</feature>
<keyword evidence="1" id="KW-1133">Transmembrane helix</keyword>
<feature type="domain" description="Thioesterase putative" evidence="2">
    <location>
        <begin position="5"/>
        <end position="146"/>
    </location>
</feature>
<organism evidence="3 4">
    <name type="scientific">Aquitalea magnusonii</name>
    <dbReference type="NCBI Taxonomy" id="332411"/>
    <lineage>
        <taxon>Bacteria</taxon>
        <taxon>Pseudomonadati</taxon>
        <taxon>Pseudomonadota</taxon>
        <taxon>Betaproteobacteria</taxon>
        <taxon>Neisseriales</taxon>
        <taxon>Chromobacteriaceae</taxon>
        <taxon>Aquitalea</taxon>
    </lineage>
</organism>
<accession>A0A318J6P6</accession>
<keyword evidence="4" id="KW-1185">Reference proteome</keyword>
<dbReference type="AlphaFoldDB" id="A0A318J6P6"/>
<dbReference type="SUPFAM" id="SSF54637">
    <property type="entry name" value="Thioesterase/thiol ester dehydrase-isomerase"/>
    <property type="match status" value="1"/>
</dbReference>
<protein>
    <submittedName>
        <fullName evidence="3">Thioesterase domain-containing protein</fullName>
    </submittedName>
</protein>
<dbReference type="InterPro" id="IPR012660">
    <property type="entry name" value="YiiD_C"/>
</dbReference>
<sequence length="149" mass="15948">MQDNQDIEQYLYQAIPLAQAMGVKVRQADGGQVVLAAPLEPNINHCATVFGGSAAAVATLAGWLLVYRQLQALGVRGQVMVRRSQMDYQKAMHGAFTAHTLPLADTAWQRMVAALAKGRMARLTLAVELECGGVAAGRLDGEFVVLPLS</sequence>
<dbReference type="Gene3D" id="3.10.129.10">
    <property type="entry name" value="Hotdog Thioesterase"/>
    <property type="match status" value="1"/>
</dbReference>